<sequence>MAVTVQAIQYTAHPAQWRELAVALGLVPAFDPGEVWSELDGDGILAVHKVDAADPLAGTTDIHVLVDDLDATEAALVPLAVSVMRTTVDEVGPLLTATTSTGAKVSASTGARTAAGEILVQPIWYDTDAGIVRPILQALGLRPRIGSDSGTWLDFVAPGGGSVAFHAASEAGTVLGMEYTGDLDALARRLAASGHSSEVVDEAYNRTLLVETPEGTSLWINGRITDMYGYRRLDAG</sequence>
<accession>A0A4P6EJH9</accession>
<dbReference type="AlphaFoldDB" id="A0A4P6EJH9"/>
<dbReference type="RefSeq" id="WP_129392878.1">
    <property type="nucleotide sequence ID" value="NZ_CP035494.1"/>
</dbReference>
<evidence type="ECO:0008006" key="3">
    <source>
        <dbReference type="Google" id="ProtNLM"/>
    </source>
</evidence>
<gene>
    <name evidence="1" type="ORF">ET475_16685</name>
</gene>
<keyword evidence="2" id="KW-1185">Reference proteome</keyword>
<name>A0A4P6EJH9_9MICO</name>
<evidence type="ECO:0000313" key="2">
    <source>
        <dbReference type="Proteomes" id="UP000293995"/>
    </source>
</evidence>
<protein>
    <recommendedName>
        <fullName evidence="3">VOC family protein</fullName>
    </recommendedName>
</protein>
<reference evidence="1 2" key="1">
    <citation type="submission" date="2019-01" db="EMBL/GenBank/DDBJ databases">
        <title>Genome sequencing of strain DFW100M-13.</title>
        <authorList>
            <person name="Heo J."/>
            <person name="Kim S.-J."/>
            <person name="Kim J.-S."/>
            <person name="Hong S.-B."/>
            <person name="Kwon S.-W."/>
        </authorList>
    </citation>
    <scope>NUCLEOTIDE SEQUENCE [LARGE SCALE GENOMIC DNA]</scope>
    <source>
        <strain evidence="1 2">DFW100M-13</strain>
    </source>
</reference>
<organism evidence="1 2">
    <name type="scientific">Microbacterium protaetiae</name>
    <dbReference type="NCBI Taxonomy" id="2509458"/>
    <lineage>
        <taxon>Bacteria</taxon>
        <taxon>Bacillati</taxon>
        <taxon>Actinomycetota</taxon>
        <taxon>Actinomycetes</taxon>
        <taxon>Micrococcales</taxon>
        <taxon>Microbacteriaceae</taxon>
        <taxon>Microbacterium</taxon>
    </lineage>
</organism>
<dbReference type="Proteomes" id="UP000293995">
    <property type="component" value="Chromosome"/>
</dbReference>
<dbReference type="EMBL" id="CP035494">
    <property type="protein sequence ID" value="QAY61439.1"/>
    <property type="molecule type" value="Genomic_DNA"/>
</dbReference>
<dbReference type="KEGG" id="mprt:ET475_16685"/>
<evidence type="ECO:0000313" key="1">
    <source>
        <dbReference type="EMBL" id="QAY61439.1"/>
    </source>
</evidence>
<dbReference type="OrthoDB" id="3296095at2"/>
<proteinExistence type="predicted"/>